<dbReference type="Proteomes" id="UP001496674">
    <property type="component" value="Chromosome"/>
</dbReference>
<evidence type="ECO:0000313" key="2">
    <source>
        <dbReference type="EMBL" id="BEG99041.1"/>
    </source>
</evidence>
<dbReference type="RefSeq" id="WP_353334245.1">
    <property type="nucleotide sequence ID" value="NZ_AP028055.1"/>
</dbReference>
<dbReference type="Gene3D" id="1.10.20.150">
    <property type="match status" value="1"/>
</dbReference>
<name>A0ABM8IBT3_9BACE</name>
<proteinExistence type="predicted"/>
<protein>
    <recommendedName>
        <fullName evidence="1">Minor fimbrium subunit Mfa1 C-terminal domain-containing protein</fullName>
    </recommendedName>
</protein>
<dbReference type="NCBIfam" id="NF038041">
    <property type="entry name" value="fim_Mfa1_fam"/>
    <property type="match status" value="1"/>
</dbReference>
<dbReference type="Gene3D" id="2.60.40.3690">
    <property type="match status" value="1"/>
</dbReference>
<keyword evidence="3" id="KW-1185">Reference proteome</keyword>
<evidence type="ECO:0000313" key="3">
    <source>
        <dbReference type="Proteomes" id="UP001496674"/>
    </source>
</evidence>
<sequence length="505" mass="55155">MKIKKFILAGIAATALFSCSESNDIVDNKVNEKAYFALKIAFPGSTLTKATTSSETGDGFQNGLATEQQFQKVAVILVSETTHKVTDYVEYTKTDFAPEGNAAVDDNTINPTSSSKNYLAKAPKLVTKGDAKVYVFLNPTADVASKFAVGTDFTSGVLKTEMSTLTSADLTGSGSIASENNFLMGNASNATTQSINGTVKDPTTVIVDVERATVKLVENTSTATFNVTNKQGTTSVTATIQKFDYNNLNKRSFLLKNSESRSDAGSIAGTYIVDPNFVEANYKTTVLPTAPWYTGDFFIVSNQNVGKTFTTGQDITYCLENTMTSNEQYTNKTTSVVYQASISVNGLPAGTFYTYKNTIYATYADLATAYNNDYKNPAQQLNTVFAESEVNAAYTNINYSTAVKALNTKLINKGIRCYYNGICFYNWMIKHWSQDANLGRMEFGVVRNNVYYLAVTKILNIGEPWVPGGTEDPDPKPNPDEVDDASLVVSINVLPWTVRYNDIEF</sequence>
<dbReference type="Gene3D" id="2.60.40.2580">
    <property type="match status" value="1"/>
</dbReference>
<dbReference type="InterPro" id="IPR047786">
    <property type="entry name" value="Mfa1_fim"/>
</dbReference>
<feature type="domain" description="Minor fimbrium subunit Mfa1 C-terminal" evidence="1">
    <location>
        <begin position="417"/>
        <end position="502"/>
    </location>
</feature>
<dbReference type="InterPro" id="IPR029140">
    <property type="entry name" value="Mfa1_C"/>
</dbReference>
<dbReference type="Pfam" id="PF15495">
    <property type="entry name" value="Fimbrillin_C"/>
    <property type="match status" value="1"/>
</dbReference>
<evidence type="ECO:0000259" key="1">
    <source>
        <dbReference type="Pfam" id="PF15495"/>
    </source>
</evidence>
<organism evidence="2 3">
    <name type="scientific">Bacteroides sedimenti</name>
    <dbReference type="NCBI Taxonomy" id="2136147"/>
    <lineage>
        <taxon>Bacteria</taxon>
        <taxon>Pseudomonadati</taxon>
        <taxon>Bacteroidota</taxon>
        <taxon>Bacteroidia</taxon>
        <taxon>Bacteroidales</taxon>
        <taxon>Bacteroidaceae</taxon>
        <taxon>Bacteroides</taxon>
    </lineage>
</organism>
<dbReference type="PROSITE" id="PS51257">
    <property type="entry name" value="PROKAR_LIPOPROTEIN"/>
    <property type="match status" value="1"/>
</dbReference>
<gene>
    <name evidence="2" type="ORF">BSYN_13060</name>
</gene>
<accession>A0ABM8IBT3</accession>
<reference evidence="2 3" key="1">
    <citation type="submission" date="2023-04" db="EMBL/GenBank/DDBJ databases">
        <title>Draft genome sequence of acteroides sedimenti strain YN3PY1.</title>
        <authorList>
            <person name="Yoshida N."/>
        </authorList>
    </citation>
    <scope>NUCLEOTIDE SEQUENCE [LARGE SCALE GENOMIC DNA]</scope>
    <source>
        <strain evidence="2 3">YN3PY1</strain>
    </source>
</reference>
<dbReference type="EMBL" id="AP028055">
    <property type="protein sequence ID" value="BEG99041.1"/>
    <property type="molecule type" value="Genomic_DNA"/>
</dbReference>